<name>A0ABQ7JF41_9APIC</name>
<dbReference type="PROSITE" id="PS51532">
    <property type="entry name" value="PITH"/>
    <property type="match status" value="1"/>
</dbReference>
<comment type="caution">
    <text evidence="3">The sequence shown here is derived from an EMBL/GenBank/DDBJ whole genome shotgun (WGS) entry which is preliminary data.</text>
</comment>
<dbReference type="PANTHER" id="PTHR12175">
    <property type="entry name" value="AD039 HT014 THIOREDOXIN FAMILY TRP26"/>
    <property type="match status" value="1"/>
</dbReference>
<dbReference type="Gene3D" id="2.60.120.470">
    <property type="entry name" value="PITH domain"/>
    <property type="match status" value="1"/>
</dbReference>
<comment type="similarity">
    <text evidence="1">Belongs to the PITHD1 family.</text>
</comment>
<dbReference type="PANTHER" id="PTHR12175:SF5">
    <property type="entry name" value="OS03G0795500 PROTEIN"/>
    <property type="match status" value="1"/>
</dbReference>
<evidence type="ECO:0000313" key="4">
    <source>
        <dbReference type="Proteomes" id="UP000823046"/>
    </source>
</evidence>
<evidence type="ECO:0000313" key="3">
    <source>
        <dbReference type="EMBL" id="KAF8822265.1"/>
    </source>
</evidence>
<dbReference type="SUPFAM" id="SSF49785">
    <property type="entry name" value="Galactose-binding domain-like"/>
    <property type="match status" value="1"/>
</dbReference>
<evidence type="ECO:0000259" key="2">
    <source>
        <dbReference type="PROSITE" id="PS51532"/>
    </source>
</evidence>
<evidence type="ECO:0000256" key="1">
    <source>
        <dbReference type="ARBA" id="ARBA00025788"/>
    </source>
</evidence>
<feature type="domain" description="PITH" evidence="2">
    <location>
        <begin position="1"/>
        <end position="168"/>
    </location>
</feature>
<reference evidence="3 4" key="1">
    <citation type="journal article" date="2020" name="bioRxiv">
        <title>Metabolic contributions of an alphaproteobacterial endosymbiont in the apicomplexan Cardiosporidium cionae.</title>
        <authorList>
            <person name="Hunter E.S."/>
            <person name="Paight C.J."/>
            <person name="Lane C.E."/>
        </authorList>
    </citation>
    <scope>NUCLEOTIDE SEQUENCE [LARGE SCALE GENOMIC DNA]</scope>
    <source>
        <strain evidence="3">ESH_2018</strain>
    </source>
</reference>
<dbReference type="Proteomes" id="UP000823046">
    <property type="component" value="Unassembled WGS sequence"/>
</dbReference>
<keyword evidence="3" id="KW-0647">Proteasome</keyword>
<dbReference type="GO" id="GO:0000502">
    <property type="term" value="C:proteasome complex"/>
    <property type="evidence" value="ECO:0007669"/>
    <property type="project" value="UniProtKB-KW"/>
</dbReference>
<dbReference type="InterPro" id="IPR037047">
    <property type="entry name" value="PITH_dom_sf"/>
</dbReference>
<protein>
    <submittedName>
        <fullName evidence="3">Proteasome-interacting thioredoxin domain-containing protein</fullName>
    </submittedName>
</protein>
<dbReference type="Pfam" id="PF06201">
    <property type="entry name" value="PITH"/>
    <property type="match status" value="1"/>
</dbReference>
<dbReference type="InterPro" id="IPR045099">
    <property type="entry name" value="PITH1-like"/>
</dbReference>
<dbReference type="InterPro" id="IPR010400">
    <property type="entry name" value="PITH_dom"/>
</dbReference>
<proteinExistence type="inferred from homology"/>
<dbReference type="EMBL" id="JADAQX010000068">
    <property type="protein sequence ID" value="KAF8822265.1"/>
    <property type="molecule type" value="Genomic_DNA"/>
</dbReference>
<organism evidence="3 4">
    <name type="scientific">Cardiosporidium cionae</name>
    <dbReference type="NCBI Taxonomy" id="476202"/>
    <lineage>
        <taxon>Eukaryota</taxon>
        <taxon>Sar</taxon>
        <taxon>Alveolata</taxon>
        <taxon>Apicomplexa</taxon>
        <taxon>Aconoidasida</taxon>
        <taxon>Nephromycida</taxon>
        <taxon>Cardiosporidium</taxon>
    </lineage>
</organism>
<dbReference type="InterPro" id="IPR008979">
    <property type="entry name" value="Galactose-bd-like_sf"/>
</dbReference>
<keyword evidence="4" id="KW-1185">Reference proteome</keyword>
<gene>
    <name evidence="3" type="ORF">IE077_004141</name>
</gene>
<sequence>MEMESLLQYVDKTKVECLNVSAEHPLANIWQESTDLYVASENDSQLLINIGFTQPVRLASVKLKAVNGGVEDGTAASILKFFINRPAMDFSQAETEAPTQSISLTRDQVHLGNVIPLRFVKFQNICNVIIFVEDNMGADITKIASLDLLGSAGEQMNMKDWVAPVEQSE</sequence>
<accession>A0ABQ7JF41</accession>